<dbReference type="GO" id="GO:0006935">
    <property type="term" value="P:chemotaxis"/>
    <property type="evidence" value="ECO:0007669"/>
    <property type="project" value="InterPro"/>
</dbReference>
<dbReference type="SUPFAM" id="SSF58104">
    <property type="entry name" value="Methyl-accepting chemotaxis protein (MCP) signaling domain"/>
    <property type="match status" value="1"/>
</dbReference>
<dbReference type="InterPro" id="IPR004090">
    <property type="entry name" value="Chemotax_Me-accpt_rcpt"/>
</dbReference>
<dbReference type="CDD" id="cd06225">
    <property type="entry name" value="HAMP"/>
    <property type="match status" value="1"/>
</dbReference>
<dbReference type="RefSeq" id="WP_288185497.1">
    <property type="nucleotide sequence ID" value="NZ_LT608335.1"/>
</dbReference>
<dbReference type="GO" id="GO:0004888">
    <property type="term" value="F:transmembrane signaling receptor activity"/>
    <property type="evidence" value="ECO:0007669"/>
    <property type="project" value="InterPro"/>
</dbReference>
<dbReference type="InterPro" id="IPR004089">
    <property type="entry name" value="MCPsignal_dom"/>
</dbReference>
<dbReference type="SMART" id="SM00283">
    <property type="entry name" value="MA"/>
    <property type="match status" value="1"/>
</dbReference>
<protein>
    <submittedName>
        <fullName evidence="13">Methyl-accepting chemotaxis protein</fullName>
    </submittedName>
</protein>
<dbReference type="AlphaFoldDB" id="A0A212LZC6"/>
<dbReference type="PRINTS" id="PR00260">
    <property type="entry name" value="CHEMTRNSDUCR"/>
</dbReference>
<feature type="coiled-coil region" evidence="9">
    <location>
        <begin position="271"/>
        <end position="298"/>
    </location>
</feature>
<keyword evidence="5 10" id="KW-0472">Membrane</keyword>
<evidence type="ECO:0000256" key="9">
    <source>
        <dbReference type="SAM" id="Coils"/>
    </source>
</evidence>
<evidence type="ECO:0000256" key="6">
    <source>
        <dbReference type="ARBA" id="ARBA00023224"/>
    </source>
</evidence>
<evidence type="ECO:0000256" key="4">
    <source>
        <dbReference type="ARBA" id="ARBA00022989"/>
    </source>
</evidence>
<dbReference type="SMART" id="SM01049">
    <property type="entry name" value="Cache_2"/>
    <property type="match status" value="1"/>
</dbReference>
<dbReference type="Gene3D" id="1.10.287.950">
    <property type="entry name" value="Methyl-accepting chemotaxis protein"/>
    <property type="match status" value="1"/>
</dbReference>
<dbReference type="Pfam" id="PF00015">
    <property type="entry name" value="MCPsignal"/>
    <property type="match status" value="1"/>
</dbReference>
<dbReference type="PANTHER" id="PTHR32089:SF112">
    <property type="entry name" value="LYSOZYME-LIKE PROTEIN-RELATED"/>
    <property type="match status" value="1"/>
</dbReference>
<dbReference type="SMART" id="SM00304">
    <property type="entry name" value="HAMP"/>
    <property type="match status" value="2"/>
</dbReference>
<keyword evidence="2" id="KW-1003">Cell membrane</keyword>
<dbReference type="PROSITE" id="PS50111">
    <property type="entry name" value="CHEMOTAXIS_TRANSDUC_2"/>
    <property type="match status" value="1"/>
</dbReference>
<evidence type="ECO:0000256" key="3">
    <source>
        <dbReference type="ARBA" id="ARBA00022692"/>
    </source>
</evidence>
<dbReference type="CDD" id="cd11386">
    <property type="entry name" value="MCP_signal"/>
    <property type="match status" value="1"/>
</dbReference>
<comment type="similarity">
    <text evidence="7">Belongs to the methyl-accepting chemotaxis (MCP) protein family.</text>
</comment>
<evidence type="ECO:0000256" key="7">
    <source>
        <dbReference type="ARBA" id="ARBA00029447"/>
    </source>
</evidence>
<reference evidence="13" key="1">
    <citation type="submission" date="2016-08" db="EMBL/GenBank/DDBJ databases">
        <authorList>
            <person name="Seilhamer J.J."/>
        </authorList>
    </citation>
    <scope>NUCLEOTIDE SEQUENCE</scope>
    <source>
        <strain evidence="13">86</strain>
    </source>
</reference>
<keyword evidence="6 8" id="KW-0807">Transducer</keyword>
<evidence type="ECO:0000256" key="5">
    <source>
        <dbReference type="ARBA" id="ARBA00023136"/>
    </source>
</evidence>
<dbReference type="Gene3D" id="3.30.450.20">
    <property type="entry name" value="PAS domain"/>
    <property type="match status" value="1"/>
</dbReference>
<feature type="domain" description="HAMP" evidence="12">
    <location>
        <begin position="230"/>
        <end position="283"/>
    </location>
</feature>
<dbReference type="InterPro" id="IPR003660">
    <property type="entry name" value="HAMP_dom"/>
</dbReference>
<dbReference type="Pfam" id="PF17200">
    <property type="entry name" value="sCache_2"/>
    <property type="match status" value="1"/>
</dbReference>
<evidence type="ECO:0000313" key="13">
    <source>
        <dbReference type="EMBL" id="SCM82945.1"/>
    </source>
</evidence>
<comment type="subcellular location">
    <subcellularLocation>
        <location evidence="1">Cell membrane</location>
        <topology evidence="1">Multi-pass membrane protein</topology>
    </subcellularLocation>
</comment>
<proteinExistence type="inferred from homology"/>
<evidence type="ECO:0000259" key="12">
    <source>
        <dbReference type="PROSITE" id="PS50885"/>
    </source>
</evidence>
<gene>
    <name evidence="13" type="ORF">KL86SPO_50717</name>
</gene>
<dbReference type="EMBL" id="FMJE01000005">
    <property type="protein sequence ID" value="SCM82945.1"/>
    <property type="molecule type" value="Genomic_DNA"/>
</dbReference>
<evidence type="ECO:0000256" key="1">
    <source>
        <dbReference type="ARBA" id="ARBA00004651"/>
    </source>
</evidence>
<keyword evidence="4 10" id="KW-1133">Transmembrane helix</keyword>
<keyword evidence="9" id="KW-0175">Coiled coil</keyword>
<feature type="transmembrane region" description="Helical" evidence="10">
    <location>
        <begin position="207"/>
        <end position="228"/>
    </location>
</feature>
<dbReference type="GO" id="GO:0005886">
    <property type="term" value="C:plasma membrane"/>
    <property type="evidence" value="ECO:0007669"/>
    <property type="project" value="UniProtKB-SubCell"/>
</dbReference>
<sequence length="588" mass="62987">MTKLKYRLIAALFATSFVCVLILSCYSVWSTIQRNEADIQEYRAMLYEQFDRSIKLEVETAHSLVQKLYAEQQQGVLSEAEAKKQAAALIRDLRFDNGNYFWIDTTEGINVVLLGRDIEGKSRLELVDAKGNKFIRDIINSGMQPAGGYTDYWFPKPNETEDLPKRGYSLLFKPYNWIIGTGNWVDDIEANVAAKAAANKRQLINDIGIAVLIAIIGLSISVCMALYISRKISDPIVAAAEGVRQIATGNLGVADLPVNARDETGMLSLSVNEMKASLRELIREVADSSNQVAAASQELTATSEQTALASSQVAASTTEMARGSENQVQVISHASGAIEHMSVNIEQITDKVKAVAEVSGKTATAARDGEQAVYSAIKQMTNIEKTVTDSAAVVSKLGERSQEIGQIIDTIAGIAGQTNLLALNAAIEAARAGEQGRGFAVVAEEVRKLAEQSHGATQQIAGLIQEIQADTERAVKAMGTGTGEVKLGTSLVSSAETAFHEISAMVNQVSLQVNEVTVAVQQVAQGSQAVVSSIRQVENIARAAATETGTISAATEEQTASMEEIASASQSLAQLAEKIQVAVAKFRV</sequence>
<name>A0A212LZC6_9FIRM</name>
<dbReference type="PROSITE" id="PS50885">
    <property type="entry name" value="HAMP"/>
    <property type="match status" value="1"/>
</dbReference>
<organism evidence="13">
    <name type="scientific">uncultured Sporomusa sp</name>
    <dbReference type="NCBI Taxonomy" id="307249"/>
    <lineage>
        <taxon>Bacteria</taxon>
        <taxon>Bacillati</taxon>
        <taxon>Bacillota</taxon>
        <taxon>Negativicutes</taxon>
        <taxon>Selenomonadales</taxon>
        <taxon>Sporomusaceae</taxon>
        <taxon>Sporomusa</taxon>
        <taxon>environmental samples</taxon>
    </lineage>
</organism>
<evidence type="ECO:0000256" key="8">
    <source>
        <dbReference type="PROSITE-ProRule" id="PRU00284"/>
    </source>
</evidence>
<dbReference type="GO" id="GO:0007165">
    <property type="term" value="P:signal transduction"/>
    <property type="evidence" value="ECO:0007669"/>
    <property type="project" value="UniProtKB-KW"/>
</dbReference>
<evidence type="ECO:0000256" key="2">
    <source>
        <dbReference type="ARBA" id="ARBA00022475"/>
    </source>
</evidence>
<keyword evidence="3 10" id="KW-0812">Transmembrane</keyword>
<evidence type="ECO:0000259" key="11">
    <source>
        <dbReference type="PROSITE" id="PS50111"/>
    </source>
</evidence>
<accession>A0A212LZC6</accession>
<evidence type="ECO:0000256" key="10">
    <source>
        <dbReference type="SAM" id="Phobius"/>
    </source>
</evidence>
<dbReference type="PANTHER" id="PTHR32089">
    <property type="entry name" value="METHYL-ACCEPTING CHEMOTAXIS PROTEIN MCPB"/>
    <property type="match status" value="1"/>
</dbReference>
<dbReference type="InterPro" id="IPR033480">
    <property type="entry name" value="sCache_2"/>
</dbReference>
<dbReference type="PROSITE" id="PS51257">
    <property type="entry name" value="PROKAR_LIPOPROTEIN"/>
    <property type="match status" value="1"/>
</dbReference>
<feature type="domain" description="Methyl-accepting transducer" evidence="11">
    <location>
        <begin position="302"/>
        <end position="538"/>
    </location>
</feature>
<dbReference type="Pfam" id="PF00672">
    <property type="entry name" value="HAMP"/>
    <property type="match status" value="1"/>
</dbReference>